<evidence type="ECO:0000313" key="4">
    <source>
        <dbReference type="Proteomes" id="UP000193467"/>
    </source>
</evidence>
<proteinExistence type="predicted"/>
<reference evidence="3 4" key="1">
    <citation type="submission" date="2016-07" db="EMBL/GenBank/DDBJ databases">
        <title>Pervasive Adenine N6-methylation of Active Genes in Fungi.</title>
        <authorList>
            <consortium name="DOE Joint Genome Institute"/>
            <person name="Mondo S.J."/>
            <person name="Dannebaum R.O."/>
            <person name="Kuo R.C."/>
            <person name="Labutti K."/>
            <person name="Haridas S."/>
            <person name="Kuo A."/>
            <person name="Salamov A."/>
            <person name="Ahrendt S.R."/>
            <person name="Lipzen A."/>
            <person name="Sullivan W."/>
            <person name="Andreopoulos W.B."/>
            <person name="Clum A."/>
            <person name="Lindquist E."/>
            <person name="Daum C."/>
            <person name="Ramamoorthy G.K."/>
            <person name="Gryganskyi A."/>
            <person name="Culley D."/>
            <person name="Magnuson J.K."/>
            <person name="James T.Y."/>
            <person name="O'Malley M.A."/>
            <person name="Stajich J.E."/>
            <person name="Spatafora J.W."/>
            <person name="Visel A."/>
            <person name="Grigoriev I.V."/>
        </authorList>
    </citation>
    <scope>NUCLEOTIDE SEQUENCE [LARGE SCALE GENOMIC DNA]</scope>
    <source>
        <strain evidence="3 4">62-1032</strain>
    </source>
</reference>
<accession>A0A1Y2EUU4</accession>
<evidence type="ECO:0000256" key="1">
    <source>
        <dbReference type="SAM" id="MobiDB-lite"/>
    </source>
</evidence>
<sequence length="514" mass="53430">MCVESARGFRDHSHSSSRRVECCVQSNSNDRTLGACPHLGPFSSFPPSLSHHRQPLHLKSQPLRRRSPPLPRVQLTGLRQPHTPFNSSAPPSLLRQPVDQTLPPLANPLNMLRLSLVSALAIASAAQASVISTSVFPNSACAGASSSLGGLVGVGRVTLSNGEVETHCGCPSDNLPSFEACPSSDNGESVCNSVLDLESGAFTASCGVIACQGTECPSTVVNTVVVDETDCSASDKGAIGISNVDGEEKCACSADAGEFTACPTPENGRASCVATDSDFLGMAYTHKETVKCGVVCDDGFFLSPGGSCVKLAKRVFHSPGPIKVGPSASKSHSKSHSTSPTQRRPHTPTHTHTRHSTPGVFTTSSRSTNPPSATTTSTKKHHGSSKKHHHHKSTTDTFSTTGPIKVGPSASFTGTGPIKVGPSQIARRAVEEIVFQEVCAQDERSCPAGEFGDFSCVRLDDVTECGGCNSLGDAVSCLDMPGVASAACLRGGCVVRACQTGYVQTSEGTCSPKA</sequence>
<evidence type="ECO:0000259" key="2">
    <source>
        <dbReference type="Pfam" id="PF21671"/>
    </source>
</evidence>
<feature type="domain" description="Protein CPL1-like" evidence="2">
    <location>
        <begin position="455"/>
        <end position="509"/>
    </location>
</feature>
<feature type="region of interest" description="Disordered" evidence="1">
    <location>
        <begin position="319"/>
        <end position="418"/>
    </location>
</feature>
<dbReference type="OrthoDB" id="2529223at2759"/>
<gene>
    <name evidence="3" type="ORF">BCR35DRAFT_306322</name>
</gene>
<comment type="caution">
    <text evidence="3">The sequence shown here is derived from an EMBL/GenBank/DDBJ whole genome shotgun (WGS) entry which is preliminary data.</text>
</comment>
<keyword evidence="4" id="KW-1185">Reference proteome</keyword>
<feature type="compositionally biased region" description="Low complexity" evidence="1">
    <location>
        <begin position="326"/>
        <end position="342"/>
    </location>
</feature>
<dbReference type="AlphaFoldDB" id="A0A1Y2EUU4"/>
<feature type="compositionally biased region" description="Basic residues" evidence="1">
    <location>
        <begin position="343"/>
        <end position="355"/>
    </location>
</feature>
<dbReference type="Proteomes" id="UP000193467">
    <property type="component" value="Unassembled WGS sequence"/>
</dbReference>
<protein>
    <recommendedName>
        <fullName evidence="2">Protein CPL1-like domain-containing protein</fullName>
    </recommendedName>
</protein>
<dbReference type="InterPro" id="IPR048661">
    <property type="entry name" value="CPL1-like"/>
</dbReference>
<dbReference type="InParanoid" id="A0A1Y2EUU4"/>
<feature type="compositionally biased region" description="Basic residues" evidence="1">
    <location>
        <begin position="50"/>
        <end position="67"/>
    </location>
</feature>
<dbReference type="EMBL" id="MCGR01000038">
    <property type="protein sequence ID" value="ORY75342.1"/>
    <property type="molecule type" value="Genomic_DNA"/>
</dbReference>
<feature type="compositionally biased region" description="Basic residues" evidence="1">
    <location>
        <begin position="378"/>
        <end position="392"/>
    </location>
</feature>
<dbReference type="STRING" id="106004.A0A1Y2EUU4"/>
<name>A0A1Y2EUU4_9BASI</name>
<evidence type="ECO:0000313" key="3">
    <source>
        <dbReference type="EMBL" id="ORY75342.1"/>
    </source>
</evidence>
<organism evidence="3 4">
    <name type="scientific">Leucosporidium creatinivorum</name>
    <dbReference type="NCBI Taxonomy" id="106004"/>
    <lineage>
        <taxon>Eukaryota</taxon>
        <taxon>Fungi</taxon>
        <taxon>Dikarya</taxon>
        <taxon>Basidiomycota</taxon>
        <taxon>Pucciniomycotina</taxon>
        <taxon>Microbotryomycetes</taxon>
        <taxon>Leucosporidiales</taxon>
        <taxon>Leucosporidium</taxon>
    </lineage>
</organism>
<feature type="region of interest" description="Disordered" evidence="1">
    <location>
        <begin position="47"/>
        <end position="94"/>
    </location>
</feature>
<dbReference type="Pfam" id="PF21671">
    <property type="entry name" value="CPL1-like"/>
    <property type="match status" value="1"/>
</dbReference>
<feature type="compositionally biased region" description="Low complexity" evidence="1">
    <location>
        <begin position="356"/>
        <end position="377"/>
    </location>
</feature>